<reference evidence="1" key="1">
    <citation type="submission" date="2022-02" db="EMBL/GenBank/DDBJ databases">
        <title>Plant Genome Project.</title>
        <authorList>
            <person name="Zhang R.-G."/>
        </authorList>
    </citation>
    <scope>NUCLEOTIDE SEQUENCE</scope>
    <source>
        <strain evidence="1">AT1</strain>
    </source>
</reference>
<evidence type="ECO:0000313" key="2">
    <source>
        <dbReference type="Proteomes" id="UP001062846"/>
    </source>
</evidence>
<proteinExistence type="predicted"/>
<comment type="caution">
    <text evidence="1">The sequence shown here is derived from an EMBL/GenBank/DDBJ whole genome shotgun (WGS) entry which is preliminary data.</text>
</comment>
<protein>
    <submittedName>
        <fullName evidence="1">Uncharacterized protein</fullName>
    </submittedName>
</protein>
<accession>A0ACC0NYT9</accession>
<keyword evidence="2" id="KW-1185">Reference proteome</keyword>
<evidence type="ECO:0000313" key="1">
    <source>
        <dbReference type="EMBL" id="KAI8558119.1"/>
    </source>
</evidence>
<gene>
    <name evidence="1" type="ORF">RHMOL_Rhmol04G0064400</name>
</gene>
<name>A0ACC0NYT9_RHOML</name>
<sequence>MEKKRNEHSKLMELVMQIRDVVFKAKNIIDMFVDHDFKRLIAYQYLRQLNSVKKKIKTLMAMVKQIYDMKMYDINEVVVKIPKHSSTGSEVMSGSYENNILS</sequence>
<dbReference type="Proteomes" id="UP001062846">
    <property type="component" value="Chromosome 4"/>
</dbReference>
<organism evidence="1 2">
    <name type="scientific">Rhododendron molle</name>
    <name type="common">Chinese azalea</name>
    <name type="synonym">Azalea mollis</name>
    <dbReference type="NCBI Taxonomy" id="49168"/>
    <lineage>
        <taxon>Eukaryota</taxon>
        <taxon>Viridiplantae</taxon>
        <taxon>Streptophyta</taxon>
        <taxon>Embryophyta</taxon>
        <taxon>Tracheophyta</taxon>
        <taxon>Spermatophyta</taxon>
        <taxon>Magnoliopsida</taxon>
        <taxon>eudicotyledons</taxon>
        <taxon>Gunneridae</taxon>
        <taxon>Pentapetalae</taxon>
        <taxon>asterids</taxon>
        <taxon>Ericales</taxon>
        <taxon>Ericaceae</taxon>
        <taxon>Ericoideae</taxon>
        <taxon>Rhodoreae</taxon>
        <taxon>Rhododendron</taxon>
    </lineage>
</organism>
<dbReference type="EMBL" id="CM046391">
    <property type="protein sequence ID" value="KAI8558119.1"/>
    <property type="molecule type" value="Genomic_DNA"/>
</dbReference>